<gene>
    <name evidence="14" type="primary">olfcw1</name>
</gene>
<feature type="transmembrane region" description="Helical" evidence="11">
    <location>
        <begin position="710"/>
        <end position="734"/>
    </location>
</feature>
<dbReference type="CDD" id="cd15283">
    <property type="entry name" value="7tmC_V2R_pheromone"/>
    <property type="match status" value="1"/>
</dbReference>
<keyword evidence="8 14" id="KW-0675">Receptor</keyword>
<feature type="domain" description="G-protein coupled receptors family 3 profile" evidence="12">
    <location>
        <begin position="552"/>
        <end position="816"/>
    </location>
</feature>
<feature type="transmembrane region" description="Helical" evidence="11">
    <location>
        <begin position="746"/>
        <end position="766"/>
    </location>
</feature>
<dbReference type="InterPro" id="IPR004073">
    <property type="entry name" value="GPCR_3_vmron_rcpt_2"/>
</dbReference>
<dbReference type="Pfam" id="PF07562">
    <property type="entry name" value="NCD3G"/>
    <property type="match status" value="1"/>
</dbReference>
<dbReference type="InterPro" id="IPR001828">
    <property type="entry name" value="ANF_lig-bd_rcpt"/>
</dbReference>
<dbReference type="GeneID" id="115804339"/>
<feature type="transmembrane region" description="Helical" evidence="11">
    <location>
        <begin position="622"/>
        <end position="646"/>
    </location>
</feature>
<dbReference type="PRINTS" id="PR00248">
    <property type="entry name" value="GPCRMGR"/>
</dbReference>
<dbReference type="Gene3D" id="2.10.50.30">
    <property type="entry name" value="GPCR, family 3, nine cysteines domain"/>
    <property type="match status" value="1"/>
</dbReference>
<dbReference type="Pfam" id="PF00003">
    <property type="entry name" value="7tm_3"/>
    <property type="match status" value="1"/>
</dbReference>
<keyword evidence="10" id="KW-0807">Transducer</keyword>
<evidence type="ECO:0000256" key="8">
    <source>
        <dbReference type="ARBA" id="ARBA00023170"/>
    </source>
</evidence>
<dbReference type="InterPro" id="IPR011500">
    <property type="entry name" value="GPCR_3_9-Cys_dom"/>
</dbReference>
<keyword evidence="13" id="KW-1185">Reference proteome</keyword>
<keyword evidence="9" id="KW-0325">Glycoprotein</keyword>
<feature type="transmembrane region" description="Helical" evidence="11">
    <location>
        <begin position="552"/>
        <end position="577"/>
    </location>
</feature>
<dbReference type="GO" id="GO:0004930">
    <property type="term" value="F:G protein-coupled receptor activity"/>
    <property type="evidence" value="ECO:0007669"/>
    <property type="project" value="UniProtKB-KW"/>
</dbReference>
<accession>A0A6J2UKL8</accession>
<sequence length="819" mass="91936">MFPIHSKGVEQELTFRTQPGPRRCRGFNLRVFRWSQAMVFFIEEINRNAALLPNITLGYRLYDTCGLEGLSLKTALSIASQPLKNSSMEICSAPSIPIIIGDSGSTLSMVISRLLNLFKVPLMSYFASCACLSNKHEFPYFFRTIPSDVHQARALAKLVRHFGWTWLGTLGADDDYGRTGIDMFTAEVNRMGVCVAYRVIIPKLPSLRQVQDIVQTIQESTARVLVAFAIEEDIEPVVQEVIRQNVTGKQWVASEAWVTSTLISTAENFRSLEGTIGFAIRRAEIPGLKHFLESLQPLAGPYNPFAREFWETQFQCSLNTSLPFSSLAEPTHYNRTCSGEESIRDVEIIYNDVTQLRVTYNIHKAVYTVAQALHNLLMCQSEKQTHPNHKCADIYNLQPGQILHYLKTVNYSNGDVVRFDENGDPAGSYDLVNWQRGPDGRTVKYITVGQFDSSLSEELQLELNQHNIIWHTGTPEVPVSVCSVSCKPGYRKATKEGNPECCYNCVPCAEGSISNTTDQPECFPCPDGFWSNRPRNSCIPKHIEFLSYSEGFGMALATTAILGAILSLTVAAIFLQYRDTPLVRANNSELSFLLLLSITLCFLCTLTFLGQPTHFACPLRRISFALTFALCLSCLLSKTLVVLMAFRTTLPGNKIAYWFRPPQQRLGVFLCFALQGGICAAWLATTPPYPVKNTWLYYDRIILECHLGSVAFFCCVLVYIGCLAAFCFILAFLARKLPDNFNEAKFITFSMLIFCAVWLSFIPAYVSSPGKFTVVVEMLAILASSFGVLFCIFAPKCYIIVCLPERNTKKYLMPQKRDR</sequence>
<dbReference type="CTD" id="553200"/>
<evidence type="ECO:0000256" key="2">
    <source>
        <dbReference type="ARBA" id="ARBA00022475"/>
    </source>
</evidence>
<dbReference type="PRINTS" id="PR01535">
    <property type="entry name" value="VOMERONASL2R"/>
</dbReference>
<keyword evidence="7 11" id="KW-0472">Membrane</keyword>
<feature type="transmembrane region" description="Helical" evidence="11">
    <location>
        <begin position="666"/>
        <end position="685"/>
    </location>
</feature>
<evidence type="ECO:0000256" key="7">
    <source>
        <dbReference type="ARBA" id="ARBA00023136"/>
    </source>
</evidence>
<dbReference type="GO" id="GO:0005886">
    <property type="term" value="C:plasma membrane"/>
    <property type="evidence" value="ECO:0007669"/>
    <property type="project" value="UniProtKB-SubCell"/>
</dbReference>
<evidence type="ECO:0000256" key="6">
    <source>
        <dbReference type="ARBA" id="ARBA00023040"/>
    </source>
</evidence>
<dbReference type="PANTHER" id="PTHR24061:SF528">
    <property type="entry name" value="C-FAMILY ODORANT RECEPTOR OLFCD2-RELATED"/>
    <property type="match status" value="1"/>
</dbReference>
<dbReference type="InterPro" id="IPR038550">
    <property type="entry name" value="GPCR_3_9-Cys_sf"/>
</dbReference>
<keyword evidence="5 11" id="KW-1133">Transmembrane helix</keyword>
<dbReference type="InterPro" id="IPR028082">
    <property type="entry name" value="Peripla_BP_I"/>
</dbReference>
<dbReference type="SUPFAM" id="SSF53822">
    <property type="entry name" value="Periplasmic binding protein-like I"/>
    <property type="match status" value="1"/>
</dbReference>
<reference evidence="14" key="1">
    <citation type="submission" date="2025-08" db="UniProtKB">
        <authorList>
            <consortium name="RefSeq"/>
        </authorList>
    </citation>
    <scope>IDENTIFICATION</scope>
</reference>
<dbReference type="Proteomes" id="UP000504632">
    <property type="component" value="Chromosome 2"/>
</dbReference>
<dbReference type="AlphaFoldDB" id="A0A6J2UKL8"/>
<proteinExistence type="predicted"/>
<dbReference type="Pfam" id="PF01094">
    <property type="entry name" value="ANF_receptor"/>
    <property type="match status" value="1"/>
</dbReference>
<keyword evidence="4" id="KW-0732">Signal</keyword>
<evidence type="ECO:0000256" key="11">
    <source>
        <dbReference type="SAM" id="Phobius"/>
    </source>
</evidence>
<dbReference type="FunFam" id="3.40.50.2300:FF:000016">
    <property type="entry name" value="Taste 1 receptor member 2"/>
    <property type="match status" value="1"/>
</dbReference>
<dbReference type="PROSITE" id="PS00981">
    <property type="entry name" value="G_PROTEIN_RECEP_F3_3"/>
    <property type="match status" value="1"/>
</dbReference>
<feature type="transmembrane region" description="Helical" evidence="11">
    <location>
        <begin position="778"/>
        <end position="803"/>
    </location>
</feature>
<protein>
    <submittedName>
        <fullName evidence="14">Olfactory receptor CW1</fullName>
    </submittedName>
</protein>
<dbReference type="InterPro" id="IPR017978">
    <property type="entry name" value="GPCR_3_C"/>
</dbReference>
<evidence type="ECO:0000256" key="10">
    <source>
        <dbReference type="ARBA" id="ARBA00023224"/>
    </source>
</evidence>
<feature type="transmembrane region" description="Helical" evidence="11">
    <location>
        <begin position="589"/>
        <end position="610"/>
    </location>
</feature>
<dbReference type="InterPro" id="IPR017979">
    <property type="entry name" value="GPCR_3_CS"/>
</dbReference>
<keyword evidence="6" id="KW-0297">G-protein coupled receptor</keyword>
<dbReference type="InParanoid" id="A0A6J2UKL8"/>
<keyword evidence="2" id="KW-1003">Cell membrane</keyword>
<evidence type="ECO:0000256" key="1">
    <source>
        <dbReference type="ARBA" id="ARBA00004651"/>
    </source>
</evidence>
<evidence type="ECO:0000256" key="3">
    <source>
        <dbReference type="ARBA" id="ARBA00022692"/>
    </source>
</evidence>
<dbReference type="Gene3D" id="3.40.50.2300">
    <property type="match status" value="2"/>
</dbReference>
<evidence type="ECO:0000256" key="4">
    <source>
        <dbReference type="ARBA" id="ARBA00022729"/>
    </source>
</evidence>
<evidence type="ECO:0000313" key="13">
    <source>
        <dbReference type="Proteomes" id="UP000504632"/>
    </source>
</evidence>
<comment type="subcellular location">
    <subcellularLocation>
        <location evidence="1">Cell membrane</location>
        <topology evidence="1">Multi-pass membrane protein</topology>
    </subcellularLocation>
</comment>
<dbReference type="RefSeq" id="XP_030620579.1">
    <property type="nucleotide sequence ID" value="XM_030764719.1"/>
</dbReference>
<organism evidence="13 14">
    <name type="scientific">Chanos chanos</name>
    <name type="common">Milkfish</name>
    <name type="synonym">Mugil chanos</name>
    <dbReference type="NCBI Taxonomy" id="29144"/>
    <lineage>
        <taxon>Eukaryota</taxon>
        <taxon>Metazoa</taxon>
        <taxon>Chordata</taxon>
        <taxon>Craniata</taxon>
        <taxon>Vertebrata</taxon>
        <taxon>Euteleostomi</taxon>
        <taxon>Actinopterygii</taxon>
        <taxon>Neopterygii</taxon>
        <taxon>Teleostei</taxon>
        <taxon>Ostariophysi</taxon>
        <taxon>Gonorynchiformes</taxon>
        <taxon>Chanidae</taxon>
        <taxon>Chanos</taxon>
    </lineage>
</organism>
<evidence type="ECO:0000259" key="12">
    <source>
        <dbReference type="PROSITE" id="PS50259"/>
    </source>
</evidence>
<dbReference type="FunFam" id="2.10.50.30:FF:000003">
    <property type="entry name" value="Vomeronasal 2, receptor 120"/>
    <property type="match status" value="1"/>
</dbReference>
<dbReference type="OrthoDB" id="5984008at2759"/>
<keyword evidence="3 11" id="KW-0812">Transmembrane</keyword>
<evidence type="ECO:0000256" key="5">
    <source>
        <dbReference type="ARBA" id="ARBA00022989"/>
    </source>
</evidence>
<dbReference type="InterPro" id="IPR000337">
    <property type="entry name" value="GPCR_3"/>
</dbReference>
<name>A0A6J2UKL8_CHACN</name>
<dbReference type="InterPro" id="IPR000068">
    <property type="entry name" value="GPCR_3_Ca_sens_rcpt-rel"/>
</dbReference>
<dbReference type="PROSITE" id="PS50259">
    <property type="entry name" value="G_PROTEIN_RECEP_F3_4"/>
    <property type="match status" value="1"/>
</dbReference>
<evidence type="ECO:0000256" key="9">
    <source>
        <dbReference type="ARBA" id="ARBA00023180"/>
    </source>
</evidence>
<evidence type="ECO:0000313" key="14">
    <source>
        <dbReference type="RefSeq" id="XP_030620579.1"/>
    </source>
</evidence>
<dbReference type="PANTHER" id="PTHR24061">
    <property type="entry name" value="CALCIUM-SENSING RECEPTOR-RELATED"/>
    <property type="match status" value="1"/>
</dbReference>